<dbReference type="Proteomes" id="UP000237144">
    <property type="component" value="Unassembled WGS sequence"/>
</dbReference>
<proteinExistence type="predicted"/>
<gene>
    <name evidence="1" type="ORF">BMF94_4594</name>
</gene>
<dbReference type="AlphaFoldDB" id="A0A2S5B685"/>
<keyword evidence="2" id="KW-1185">Reference proteome</keyword>
<reference evidence="1 2" key="1">
    <citation type="journal article" date="2018" name="Front. Microbiol.">
        <title>Prospects for Fungal Bioremediation of Acidic Radioactive Waste Sites: Characterization and Genome Sequence of Rhodotorula taiwanensis MD1149.</title>
        <authorList>
            <person name="Tkavc R."/>
            <person name="Matrosova V.Y."/>
            <person name="Grichenko O.E."/>
            <person name="Gostincar C."/>
            <person name="Volpe R.P."/>
            <person name="Klimenkova P."/>
            <person name="Gaidamakova E.K."/>
            <person name="Zhou C.E."/>
            <person name="Stewart B.J."/>
            <person name="Lyman M.G."/>
            <person name="Malfatti S.A."/>
            <person name="Rubinfeld B."/>
            <person name="Courtot M."/>
            <person name="Singh J."/>
            <person name="Dalgard C.L."/>
            <person name="Hamilton T."/>
            <person name="Frey K.G."/>
            <person name="Gunde-Cimerman N."/>
            <person name="Dugan L."/>
            <person name="Daly M.J."/>
        </authorList>
    </citation>
    <scope>NUCLEOTIDE SEQUENCE [LARGE SCALE GENOMIC DNA]</scope>
    <source>
        <strain evidence="1 2">MD1149</strain>
    </source>
</reference>
<evidence type="ECO:0000313" key="1">
    <source>
        <dbReference type="EMBL" id="POY72292.1"/>
    </source>
</evidence>
<protein>
    <submittedName>
        <fullName evidence="1">Uncharacterized protein</fullName>
    </submittedName>
</protein>
<accession>A0A2S5B685</accession>
<organism evidence="1 2">
    <name type="scientific">Rhodotorula taiwanensis</name>
    <dbReference type="NCBI Taxonomy" id="741276"/>
    <lineage>
        <taxon>Eukaryota</taxon>
        <taxon>Fungi</taxon>
        <taxon>Dikarya</taxon>
        <taxon>Basidiomycota</taxon>
        <taxon>Pucciniomycotina</taxon>
        <taxon>Microbotryomycetes</taxon>
        <taxon>Sporidiobolales</taxon>
        <taxon>Sporidiobolaceae</taxon>
        <taxon>Rhodotorula</taxon>
    </lineage>
</organism>
<sequence length="288" mass="32670">MHHFWQRAHAALHLTVIECLIHSPHATAALPLLAVNKHLRRLAIDSLLSCYALPSARRVPREVVRLSLSLTNPYAPPSVRDDPRFVCQQDDATKLPFHRQPVELYLSELDASSLVCTFKAKNQESAFLRWTCSYAYENHWRQLTAHVPESFSVTPTGWFRPAEPNETGLNGQMLAATPACYPSPLPCFFPEIPENPGAIIQSFDELLPNGWRISYRARRLDWIPEMLEVKSFAASASSRAIIVTVPAYCKVISLKIPFIDLFVAPDRLHDCPWADRPPQPSLTMPRRR</sequence>
<dbReference type="EMBL" id="PJQD01000050">
    <property type="protein sequence ID" value="POY72292.1"/>
    <property type="molecule type" value="Genomic_DNA"/>
</dbReference>
<evidence type="ECO:0000313" key="2">
    <source>
        <dbReference type="Proteomes" id="UP000237144"/>
    </source>
</evidence>
<comment type="caution">
    <text evidence="1">The sequence shown here is derived from an EMBL/GenBank/DDBJ whole genome shotgun (WGS) entry which is preliminary data.</text>
</comment>
<name>A0A2S5B685_9BASI</name>